<proteinExistence type="predicted"/>
<keyword evidence="2" id="KW-1185">Reference proteome</keyword>
<dbReference type="RefSeq" id="XP_060278776.1">
    <property type="nucleotide sequence ID" value="XM_060425691.1"/>
</dbReference>
<evidence type="ECO:0000313" key="2">
    <source>
        <dbReference type="Proteomes" id="UP001244011"/>
    </source>
</evidence>
<dbReference type="InterPro" id="IPR053204">
    <property type="entry name" value="Oxopyrrolidines_Biosynth-assoc"/>
</dbReference>
<evidence type="ECO:0000313" key="1">
    <source>
        <dbReference type="EMBL" id="KAK1762563.1"/>
    </source>
</evidence>
<dbReference type="PANTHER" id="PTHR38797:SF4">
    <property type="entry name" value="NUCLEAR PORE COMPLEX PROTEIN NUP85"/>
    <property type="match status" value="1"/>
</dbReference>
<organism evidence="1 2">
    <name type="scientific">Phialemonium atrogriseum</name>
    <dbReference type="NCBI Taxonomy" id="1093897"/>
    <lineage>
        <taxon>Eukaryota</taxon>
        <taxon>Fungi</taxon>
        <taxon>Dikarya</taxon>
        <taxon>Ascomycota</taxon>
        <taxon>Pezizomycotina</taxon>
        <taxon>Sordariomycetes</taxon>
        <taxon>Sordariomycetidae</taxon>
        <taxon>Cephalothecales</taxon>
        <taxon>Cephalothecaceae</taxon>
        <taxon>Phialemonium</taxon>
    </lineage>
</organism>
<dbReference type="Proteomes" id="UP001244011">
    <property type="component" value="Unassembled WGS sequence"/>
</dbReference>
<name>A0AAJ0BQE4_9PEZI</name>
<accession>A0AAJ0BQE4</accession>
<dbReference type="EMBL" id="MU839036">
    <property type="protein sequence ID" value="KAK1762563.1"/>
    <property type="molecule type" value="Genomic_DNA"/>
</dbReference>
<comment type="caution">
    <text evidence="1">The sequence shown here is derived from an EMBL/GenBank/DDBJ whole genome shotgun (WGS) entry which is preliminary data.</text>
</comment>
<dbReference type="AlphaFoldDB" id="A0AAJ0BQE4"/>
<dbReference type="Pfam" id="PF12311">
    <property type="entry name" value="DUF3632"/>
    <property type="match status" value="1"/>
</dbReference>
<reference evidence="1" key="1">
    <citation type="submission" date="2023-06" db="EMBL/GenBank/DDBJ databases">
        <title>Genome-scale phylogeny and comparative genomics of the fungal order Sordariales.</title>
        <authorList>
            <consortium name="Lawrence Berkeley National Laboratory"/>
            <person name="Hensen N."/>
            <person name="Bonometti L."/>
            <person name="Westerberg I."/>
            <person name="Brannstrom I.O."/>
            <person name="Guillou S."/>
            <person name="Cros-Aarteil S."/>
            <person name="Calhoun S."/>
            <person name="Haridas S."/>
            <person name="Kuo A."/>
            <person name="Mondo S."/>
            <person name="Pangilinan J."/>
            <person name="Riley R."/>
            <person name="Labutti K."/>
            <person name="Andreopoulos B."/>
            <person name="Lipzen A."/>
            <person name="Chen C."/>
            <person name="Yanf M."/>
            <person name="Daum C."/>
            <person name="Ng V."/>
            <person name="Clum A."/>
            <person name="Steindorff A."/>
            <person name="Ohm R."/>
            <person name="Martin F."/>
            <person name="Silar P."/>
            <person name="Natvig D."/>
            <person name="Lalanne C."/>
            <person name="Gautier V."/>
            <person name="Ament-Velasquez S.L."/>
            <person name="Kruys A."/>
            <person name="Hutchinson M.I."/>
            <person name="Powell A.J."/>
            <person name="Barry K."/>
            <person name="Miller A.N."/>
            <person name="Grigoriev I.V."/>
            <person name="Debuchy R."/>
            <person name="Gladieux P."/>
            <person name="Thoren M.H."/>
            <person name="Johannesson H."/>
        </authorList>
    </citation>
    <scope>NUCLEOTIDE SEQUENCE</scope>
    <source>
        <strain evidence="1">8032-3</strain>
    </source>
</reference>
<sequence length="314" mass="35092">MAALHLTIDSVDNASAYVASMPAKASKSPASWIKFIGQTRKHIGPGRLAGTTNYTEANVAAILRDFLQPDTKMSLEAATKSLLVMIPAHAPESAEVHSFGEICVELAEQIPYHHPSQLKLVQLLRYLSRSPKFTSKTTLLPQEELCHCYQLLRESISDNLNCIIIQHRTLSPTVWVNFHAFVANLYETGIWGAQPGYAIMLMRDALEEEKSKEAWEQDCNVMAAAQWIIWYGQSLFKQILYDHDEEDAANKTGSWRLGKLFAGPPMESRSVGRWHFWKDCFEAIGADPGSSDECRKLASKSAGLMGSIEKNMVF</sequence>
<gene>
    <name evidence="1" type="ORF">QBC33DRAFT_501024</name>
</gene>
<dbReference type="PANTHER" id="PTHR38797">
    <property type="entry name" value="NUCLEAR PORE COMPLEX PROTEIN NUP85-RELATED"/>
    <property type="match status" value="1"/>
</dbReference>
<dbReference type="GeneID" id="85308878"/>
<dbReference type="InterPro" id="IPR022085">
    <property type="entry name" value="OpdG"/>
</dbReference>
<protein>
    <submittedName>
        <fullName evidence="1">Uncharacterized protein</fullName>
    </submittedName>
</protein>